<sequence length="279" mass="30271">MNARQDAAWKNLSFYRGYLPPADRERVKEYVLLALTDEAPKRENRCESSPPPLLSVSRSADYTPLQDILRSDSSPAVGFINNGRATDAGVIGQDIPSIPSPLTGLSTSPQKPNAFAVQSPHQAPQITLLESSVANAIGAVGSSLAVKQRADAKRFFMIKKSALSQIPHFKSFILKVKKCLDICPNLACTPDCPNVHVDLANKDLFELSAFDGLDSIIVNRGNLLPSVSVKSADMHKTAGALFCCGLVKHGITQAVQGTQCRFGDKCRYGSRCLFIHMKN</sequence>
<gene>
    <name evidence="1" type="ORF">BSAL_52480</name>
</gene>
<keyword evidence="2" id="KW-1185">Reference proteome</keyword>
<accession>A0A0S4II44</accession>
<dbReference type="EMBL" id="CYKH01000083">
    <property type="protein sequence ID" value="CUE70553.1"/>
    <property type="molecule type" value="Genomic_DNA"/>
</dbReference>
<reference evidence="2" key="1">
    <citation type="submission" date="2015-09" db="EMBL/GenBank/DDBJ databases">
        <authorList>
            <consortium name="Pathogen Informatics"/>
        </authorList>
    </citation>
    <scope>NUCLEOTIDE SEQUENCE [LARGE SCALE GENOMIC DNA]</scope>
    <source>
        <strain evidence="2">Lake Konstanz</strain>
    </source>
</reference>
<proteinExistence type="predicted"/>
<dbReference type="Proteomes" id="UP000051952">
    <property type="component" value="Unassembled WGS sequence"/>
</dbReference>
<name>A0A0S4II44_BODSA</name>
<feature type="non-terminal residue" evidence="1">
    <location>
        <position position="279"/>
    </location>
</feature>
<evidence type="ECO:0000313" key="1">
    <source>
        <dbReference type="EMBL" id="CUE70553.1"/>
    </source>
</evidence>
<dbReference type="AlphaFoldDB" id="A0A0S4II44"/>
<dbReference type="VEuPathDB" id="TriTrypDB:BSAL_52480"/>
<organism evidence="1 2">
    <name type="scientific">Bodo saltans</name>
    <name type="common">Flagellated protozoan</name>
    <dbReference type="NCBI Taxonomy" id="75058"/>
    <lineage>
        <taxon>Eukaryota</taxon>
        <taxon>Discoba</taxon>
        <taxon>Euglenozoa</taxon>
        <taxon>Kinetoplastea</taxon>
        <taxon>Metakinetoplastina</taxon>
        <taxon>Eubodonida</taxon>
        <taxon>Bodonidae</taxon>
        <taxon>Bodo</taxon>
    </lineage>
</organism>
<evidence type="ECO:0000313" key="2">
    <source>
        <dbReference type="Proteomes" id="UP000051952"/>
    </source>
</evidence>
<protein>
    <submittedName>
        <fullName evidence="1">Uncharacterized protein</fullName>
    </submittedName>
</protein>